<dbReference type="AlphaFoldDB" id="A0A9P9WGS1"/>
<comment type="caution">
    <text evidence="3">The sequence shown here is derived from an EMBL/GenBank/DDBJ whole genome shotgun (WGS) entry which is preliminary data.</text>
</comment>
<organism evidence="3 4">
    <name type="scientific">Neoarthrinium moseri</name>
    <dbReference type="NCBI Taxonomy" id="1658444"/>
    <lineage>
        <taxon>Eukaryota</taxon>
        <taxon>Fungi</taxon>
        <taxon>Dikarya</taxon>
        <taxon>Ascomycota</taxon>
        <taxon>Pezizomycotina</taxon>
        <taxon>Sordariomycetes</taxon>
        <taxon>Xylariomycetidae</taxon>
        <taxon>Amphisphaeriales</taxon>
        <taxon>Apiosporaceae</taxon>
        <taxon>Neoarthrinium</taxon>
    </lineage>
</organism>
<comment type="pathway">
    <text evidence="1">Mycotoxin biosynthesis.</text>
</comment>
<dbReference type="Proteomes" id="UP000829685">
    <property type="component" value="Unassembled WGS sequence"/>
</dbReference>
<proteinExistence type="inferred from homology"/>
<keyword evidence="4" id="KW-1185">Reference proteome</keyword>
<gene>
    <name evidence="3" type="ORF">JX265_008949</name>
</gene>
<sequence>MFLLRPSSNRDPTLAIWSPASEVVQYEIRDMAPYFFNRSPWVGTNREALDAMWADLYDFGTSGISPEEASNLFNATAVAPLAEDVYLIELQVIHDLHCLNMLRKVAYPDQYPDMIDHYENGTVNHDTTQGFHIDHCIDALRQSIQCTADVTPIKWQHHPDDDYHVFPLTWSTRTCRNFDAVRNWAKERQVPAWILDYGSKNQTRSS</sequence>
<comment type="similarity">
    <text evidence="2">Belongs to the ustYa family.</text>
</comment>
<dbReference type="PANTHER" id="PTHR33365:SF4">
    <property type="entry name" value="CYCLOCHLOROTINE BIOSYNTHESIS PROTEIN O"/>
    <property type="match status" value="1"/>
</dbReference>
<evidence type="ECO:0000313" key="4">
    <source>
        <dbReference type="Proteomes" id="UP000829685"/>
    </source>
</evidence>
<dbReference type="PANTHER" id="PTHR33365">
    <property type="entry name" value="YALI0B05434P"/>
    <property type="match status" value="1"/>
</dbReference>
<evidence type="ECO:0000313" key="3">
    <source>
        <dbReference type="EMBL" id="KAI1862903.1"/>
    </source>
</evidence>
<accession>A0A9P9WGS1</accession>
<name>A0A9P9WGS1_9PEZI</name>
<evidence type="ECO:0008006" key="5">
    <source>
        <dbReference type="Google" id="ProtNLM"/>
    </source>
</evidence>
<dbReference type="EMBL" id="JAFIMR010000026">
    <property type="protein sequence ID" value="KAI1862903.1"/>
    <property type="molecule type" value="Genomic_DNA"/>
</dbReference>
<evidence type="ECO:0000256" key="2">
    <source>
        <dbReference type="ARBA" id="ARBA00035112"/>
    </source>
</evidence>
<dbReference type="Pfam" id="PF11807">
    <property type="entry name" value="UstYa"/>
    <property type="match status" value="1"/>
</dbReference>
<dbReference type="InterPro" id="IPR021765">
    <property type="entry name" value="UstYa-like"/>
</dbReference>
<protein>
    <recommendedName>
        <fullName evidence="5">Tat pathway signal sequence</fullName>
    </recommendedName>
</protein>
<reference evidence="3" key="1">
    <citation type="submission" date="2021-03" db="EMBL/GenBank/DDBJ databases">
        <title>Revisited historic fungal species revealed as producer of novel bioactive compounds through whole genome sequencing and comparative genomics.</title>
        <authorList>
            <person name="Vignolle G.A."/>
            <person name="Hochenegger N."/>
            <person name="Mach R.L."/>
            <person name="Mach-Aigner A.R."/>
            <person name="Javad Rahimi M."/>
            <person name="Salim K.A."/>
            <person name="Chan C.M."/>
            <person name="Lim L.B.L."/>
            <person name="Cai F."/>
            <person name="Druzhinina I.S."/>
            <person name="U'Ren J.M."/>
            <person name="Derntl C."/>
        </authorList>
    </citation>
    <scope>NUCLEOTIDE SEQUENCE</scope>
    <source>
        <strain evidence="3">TUCIM 5799</strain>
    </source>
</reference>
<evidence type="ECO:0000256" key="1">
    <source>
        <dbReference type="ARBA" id="ARBA00004685"/>
    </source>
</evidence>
<dbReference type="GO" id="GO:0043386">
    <property type="term" value="P:mycotoxin biosynthetic process"/>
    <property type="evidence" value="ECO:0007669"/>
    <property type="project" value="InterPro"/>
</dbReference>